<gene>
    <name evidence="1" type="ORF">J1N35_034963</name>
</gene>
<dbReference type="EMBL" id="JAIQCV010000010">
    <property type="protein sequence ID" value="KAH1056898.1"/>
    <property type="molecule type" value="Genomic_DNA"/>
</dbReference>
<accession>A0A9D3UT09</accession>
<reference evidence="1 2" key="1">
    <citation type="journal article" date="2021" name="Plant Biotechnol. J.">
        <title>Multi-omics assisted identification of the key and species-specific regulatory components of drought-tolerant mechanisms in Gossypium stocksii.</title>
        <authorList>
            <person name="Yu D."/>
            <person name="Ke L."/>
            <person name="Zhang D."/>
            <person name="Wu Y."/>
            <person name="Sun Y."/>
            <person name="Mei J."/>
            <person name="Sun J."/>
            <person name="Sun Y."/>
        </authorList>
    </citation>
    <scope>NUCLEOTIDE SEQUENCE [LARGE SCALE GENOMIC DNA]</scope>
    <source>
        <strain evidence="2">cv. E1</strain>
        <tissue evidence="1">Leaf</tissue>
    </source>
</reference>
<comment type="caution">
    <text evidence="1">The sequence shown here is derived from an EMBL/GenBank/DDBJ whole genome shotgun (WGS) entry which is preliminary data.</text>
</comment>
<dbReference type="Proteomes" id="UP000828251">
    <property type="component" value="Unassembled WGS sequence"/>
</dbReference>
<proteinExistence type="predicted"/>
<protein>
    <submittedName>
        <fullName evidence="1">Uncharacterized protein</fullName>
    </submittedName>
</protein>
<dbReference type="AlphaFoldDB" id="A0A9D3UT09"/>
<evidence type="ECO:0000313" key="2">
    <source>
        <dbReference type="Proteomes" id="UP000828251"/>
    </source>
</evidence>
<name>A0A9D3UT09_9ROSI</name>
<keyword evidence="2" id="KW-1185">Reference proteome</keyword>
<organism evidence="1 2">
    <name type="scientific">Gossypium stocksii</name>
    <dbReference type="NCBI Taxonomy" id="47602"/>
    <lineage>
        <taxon>Eukaryota</taxon>
        <taxon>Viridiplantae</taxon>
        <taxon>Streptophyta</taxon>
        <taxon>Embryophyta</taxon>
        <taxon>Tracheophyta</taxon>
        <taxon>Spermatophyta</taxon>
        <taxon>Magnoliopsida</taxon>
        <taxon>eudicotyledons</taxon>
        <taxon>Gunneridae</taxon>
        <taxon>Pentapetalae</taxon>
        <taxon>rosids</taxon>
        <taxon>malvids</taxon>
        <taxon>Malvales</taxon>
        <taxon>Malvaceae</taxon>
        <taxon>Malvoideae</taxon>
        <taxon>Gossypium</taxon>
    </lineage>
</organism>
<evidence type="ECO:0000313" key="1">
    <source>
        <dbReference type="EMBL" id="KAH1056898.1"/>
    </source>
</evidence>
<sequence>MEYLSGYREVVHCPDIPSDDRTACREGSSGTMGIECYDSLVASNISRIRHARWGKFTASTREGNRT</sequence>